<dbReference type="InterPro" id="IPR058163">
    <property type="entry name" value="LysR-type_TF_proteobact-type"/>
</dbReference>
<dbReference type="GO" id="GO:0006351">
    <property type="term" value="P:DNA-templated transcription"/>
    <property type="evidence" value="ECO:0007669"/>
    <property type="project" value="TreeGrafter"/>
</dbReference>
<dbReference type="InterPro" id="IPR036388">
    <property type="entry name" value="WH-like_DNA-bd_sf"/>
</dbReference>
<dbReference type="PROSITE" id="PS50931">
    <property type="entry name" value="HTH_LYSR"/>
    <property type="match status" value="1"/>
</dbReference>
<dbReference type="Pfam" id="PF03466">
    <property type="entry name" value="LysR_substrate"/>
    <property type="match status" value="1"/>
</dbReference>
<keyword evidence="2" id="KW-0678">Repressor</keyword>
<reference evidence="7" key="1">
    <citation type="submission" date="2024-07" db="EMBL/GenBank/DDBJ databases">
        <authorList>
            <person name="Biller S.J."/>
        </authorList>
    </citation>
    <scope>NUCLEOTIDE SEQUENCE</scope>
    <source>
        <strain evidence="7">WC2420</strain>
    </source>
</reference>
<dbReference type="GO" id="GO:0043565">
    <property type="term" value="F:sequence-specific DNA binding"/>
    <property type="evidence" value="ECO:0007669"/>
    <property type="project" value="TreeGrafter"/>
</dbReference>
<organism evidence="7">
    <name type="scientific">Rouxiella sp. WC2420</name>
    <dbReference type="NCBI Taxonomy" id="3234145"/>
    <lineage>
        <taxon>Bacteria</taxon>
        <taxon>Pseudomonadati</taxon>
        <taxon>Pseudomonadota</taxon>
        <taxon>Gammaproteobacteria</taxon>
        <taxon>Enterobacterales</taxon>
        <taxon>Yersiniaceae</taxon>
        <taxon>Rouxiella</taxon>
    </lineage>
</organism>
<evidence type="ECO:0000259" key="6">
    <source>
        <dbReference type="PROSITE" id="PS50931"/>
    </source>
</evidence>
<evidence type="ECO:0000256" key="3">
    <source>
        <dbReference type="ARBA" id="ARBA00023015"/>
    </source>
</evidence>
<evidence type="ECO:0000256" key="4">
    <source>
        <dbReference type="ARBA" id="ARBA00023125"/>
    </source>
</evidence>
<dbReference type="PANTHER" id="PTHR30537:SF66">
    <property type="entry name" value="IRON-REGULATED VIRULENCE REGULATORY PROTEIN IRGB"/>
    <property type="match status" value="1"/>
</dbReference>
<dbReference type="RefSeq" id="WP_369788793.1">
    <property type="nucleotide sequence ID" value="NZ_CP165628.1"/>
</dbReference>
<dbReference type="FunFam" id="1.10.10.10:FF:000001">
    <property type="entry name" value="LysR family transcriptional regulator"/>
    <property type="match status" value="1"/>
</dbReference>
<dbReference type="PANTHER" id="PTHR30537">
    <property type="entry name" value="HTH-TYPE TRANSCRIPTIONAL REGULATOR"/>
    <property type="match status" value="1"/>
</dbReference>
<dbReference type="AlphaFoldDB" id="A0AB39VPA8"/>
<comment type="similarity">
    <text evidence="1">Belongs to the LysR transcriptional regulatory family.</text>
</comment>
<feature type="domain" description="HTH lysR-type" evidence="6">
    <location>
        <begin position="2"/>
        <end position="59"/>
    </location>
</feature>
<dbReference type="InterPro" id="IPR005119">
    <property type="entry name" value="LysR_subst-bd"/>
</dbReference>
<dbReference type="SUPFAM" id="SSF53850">
    <property type="entry name" value="Periplasmic binding protein-like II"/>
    <property type="match status" value="1"/>
</dbReference>
<keyword evidence="3" id="KW-0805">Transcription regulation</keyword>
<dbReference type="Gene3D" id="3.40.190.290">
    <property type="match status" value="1"/>
</dbReference>
<dbReference type="Pfam" id="PF00126">
    <property type="entry name" value="HTH_1"/>
    <property type="match status" value="1"/>
</dbReference>
<dbReference type="EMBL" id="CP165628">
    <property type="protein sequence ID" value="XDU71613.1"/>
    <property type="molecule type" value="Genomic_DNA"/>
</dbReference>
<accession>A0AB39VPA8</accession>
<sequence length="302" mass="33306">MLNFQRLEIFVNVAAKGSFTAAAEGMGLTKAVVSFNVKQLEAELGVALLHRTTRRVSLTAAGERFYQRCLQLLQDAESVVDEVKRDHQGLSGVLRLTTTPEYGAKFVVPALASFAQRHPQLRIQQVSSSLHHDLIAERFDVAIRLGQLADSSHHASLINSFAILPVASPAWLQRFAPQGIHSLAQLSQARWIAHSRLRTPLSWVVVTPDKQSCLFNVEQGAAIMADNAAALLSFALHGAGVALLPEWLVAEEIAQQRLSVLLPGYTFPRQGIYAVYPNTRYVADKVRLFIDHLRAETSLNEV</sequence>
<keyword evidence="4" id="KW-0238">DNA-binding</keyword>
<evidence type="ECO:0000256" key="2">
    <source>
        <dbReference type="ARBA" id="ARBA00022491"/>
    </source>
</evidence>
<dbReference type="InterPro" id="IPR000847">
    <property type="entry name" value="LysR_HTH_N"/>
</dbReference>
<gene>
    <name evidence="7" type="ORF">AB3G37_19075</name>
</gene>
<dbReference type="GO" id="GO:0003700">
    <property type="term" value="F:DNA-binding transcription factor activity"/>
    <property type="evidence" value="ECO:0007669"/>
    <property type="project" value="InterPro"/>
</dbReference>
<keyword evidence="5" id="KW-0804">Transcription</keyword>
<proteinExistence type="inferred from homology"/>
<dbReference type="Gene3D" id="1.10.10.10">
    <property type="entry name" value="Winged helix-like DNA-binding domain superfamily/Winged helix DNA-binding domain"/>
    <property type="match status" value="1"/>
</dbReference>
<dbReference type="InterPro" id="IPR036390">
    <property type="entry name" value="WH_DNA-bd_sf"/>
</dbReference>
<evidence type="ECO:0000256" key="1">
    <source>
        <dbReference type="ARBA" id="ARBA00009437"/>
    </source>
</evidence>
<dbReference type="SUPFAM" id="SSF46785">
    <property type="entry name" value="Winged helix' DNA-binding domain"/>
    <property type="match status" value="1"/>
</dbReference>
<evidence type="ECO:0000256" key="5">
    <source>
        <dbReference type="ARBA" id="ARBA00023163"/>
    </source>
</evidence>
<name>A0AB39VPA8_9GAMM</name>
<dbReference type="CDD" id="cd08422">
    <property type="entry name" value="PBP2_CrgA_like"/>
    <property type="match status" value="1"/>
</dbReference>
<protein>
    <submittedName>
        <fullName evidence="7">LysR family transcriptional regulator</fullName>
    </submittedName>
</protein>
<evidence type="ECO:0000313" key="7">
    <source>
        <dbReference type="EMBL" id="XDU71613.1"/>
    </source>
</evidence>